<dbReference type="Proteomes" id="UP000294134">
    <property type="component" value="Segment"/>
</dbReference>
<proteinExistence type="predicted"/>
<sequence length="232" mass="25065">MFELLLTPNETPINITPQLMIDPSNQATGATALVDLSGRNVTISNPNSLAVADVGPKAGVKSIYFPGTGITYLRMPYAQMPNLLDKDYTIEFWYRPETLKTGSVATVSQWRQTVNQGGIILQPLNTGVWNWSFGPASENAALASAQGKGVGVWSHIAITRQGNTHRIWIDGVMVASVNNVATRAQLLVDWTIGAYMGSGGNPPQASAGILNGWMAKIHVYQGCKYRGNFTPE</sequence>
<dbReference type="EMBL" id="MK552327">
    <property type="protein sequence ID" value="QBJ02617.1"/>
    <property type="molecule type" value="Genomic_DNA"/>
</dbReference>
<evidence type="ECO:0000313" key="1">
    <source>
        <dbReference type="EMBL" id="QBJ02617.1"/>
    </source>
</evidence>
<name>A0A481W5S2_9CAUD</name>
<protein>
    <submittedName>
        <fullName evidence="1">Uncharacterized protein</fullName>
    </submittedName>
</protein>
<keyword evidence="2" id="KW-1185">Reference proteome</keyword>
<dbReference type="Pfam" id="PF13385">
    <property type="entry name" value="Laminin_G_3"/>
    <property type="match status" value="1"/>
</dbReference>
<gene>
    <name evidence="1" type="ORF">PSA21_89</name>
</gene>
<reference evidence="1 2" key="1">
    <citation type="submission" date="2019-02" db="EMBL/GenBank/DDBJ databases">
        <authorList>
            <person name="Frampton R.A."/>
            <person name="Wojtus J.K."/>
            <person name="Fineran P.C."/>
            <person name="Hendrickson H.L."/>
        </authorList>
    </citation>
    <scope>NUCLEOTIDE SEQUENCE [LARGE SCALE GENOMIC DNA]</scope>
</reference>
<dbReference type="InterPro" id="IPR013320">
    <property type="entry name" value="ConA-like_dom_sf"/>
</dbReference>
<dbReference type="Gene3D" id="2.60.120.200">
    <property type="match status" value="1"/>
</dbReference>
<dbReference type="SUPFAM" id="SSF49899">
    <property type="entry name" value="Concanavalin A-like lectins/glucanases"/>
    <property type="match status" value="1"/>
</dbReference>
<organism evidence="1 2">
    <name type="scientific">Pseudomonas phage Psa21</name>
    <dbReference type="NCBI Taxonomy" id="2530023"/>
    <lineage>
        <taxon>Viruses</taxon>
        <taxon>Duplodnaviria</taxon>
        <taxon>Heunggongvirae</taxon>
        <taxon>Uroviricota</taxon>
        <taxon>Caudoviricetes</taxon>
        <taxon>Chimalliviridae</taxon>
        <taxon>Tepukevirus</taxon>
        <taxon>Tepukevirus Psa21</taxon>
    </lineage>
</organism>
<accession>A0A481W5S2</accession>
<evidence type="ECO:0000313" key="2">
    <source>
        <dbReference type="Proteomes" id="UP000294134"/>
    </source>
</evidence>